<gene>
    <name evidence="10" type="primary">metC_1</name>
    <name evidence="10" type="ORF">NCTC4824_01225</name>
</gene>
<dbReference type="InterPro" id="IPR015424">
    <property type="entry name" value="PyrdxlP-dep_Trfase"/>
</dbReference>
<dbReference type="Pfam" id="PF01053">
    <property type="entry name" value="Cys_Met_Meta_PP"/>
    <property type="match status" value="1"/>
</dbReference>
<evidence type="ECO:0000256" key="5">
    <source>
        <dbReference type="ARBA" id="ARBA00047199"/>
    </source>
</evidence>
<dbReference type="EC" id="4.4.1.2" evidence="4"/>
<dbReference type="Proteomes" id="UP000249134">
    <property type="component" value="Chromosome 1"/>
</dbReference>
<keyword evidence="3 8" id="KW-0663">Pyridoxal phosphate</keyword>
<proteinExistence type="inferred from homology"/>
<organism evidence="10 11">
    <name type="scientific">Lederbergia lenta</name>
    <name type="common">Bacillus lentus</name>
    <dbReference type="NCBI Taxonomy" id="1467"/>
    <lineage>
        <taxon>Bacteria</taxon>
        <taxon>Bacillati</taxon>
        <taxon>Bacillota</taxon>
        <taxon>Bacilli</taxon>
        <taxon>Bacillales</taxon>
        <taxon>Bacillaceae</taxon>
        <taxon>Lederbergia</taxon>
    </lineage>
</organism>
<evidence type="ECO:0000256" key="7">
    <source>
        <dbReference type="ARBA" id="ARBA00052699"/>
    </source>
</evidence>
<evidence type="ECO:0000313" key="11">
    <source>
        <dbReference type="Proteomes" id="UP000249134"/>
    </source>
</evidence>
<reference evidence="10 11" key="1">
    <citation type="submission" date="2018-06" db="EMBL/GenBank/DDBJ databases">
        <authorList>
            <consortium name="Pathogen Informatics"/>
            <person name="Doyle S."/>
        </authorList>
    </citation>
    <scope>NUCLEOTIDE SEQUENCE [LARGE SCALE GENOMIC DNA]</scope>
    <source>
        <strain evidence="10 11">NCTC4824</strain>
    </source>
</reference>
<name>A0A2X4VPF9_LEDLE</name>
<dbReference type="STRING" id="1348624.GCA_001591545_00319"/>
<accession>A0A2X4VPF9</accession>
<comment type="catalytic activity">
    <reaction evidence="7">
        <text>L-methionine + H2O = methanethiol + 2-oxobutanoate + NH4(+)</text>
        <dbReference type="Rhea" id="RHEA:23800"/>
        <dbReference type="ChEBI" id="CHEBI:15377"/>
        <dbReference type="ChEBI" id="CHEBI:16007"/>
        <dbReference type="ChEBI" id="CHEBI:16763"/>
        <dbReference type="ChEBI" id="CHEBI:28938"/>
        <dbReference type="ChEBI" id="CHEBI:57844"/>
        <dbReference type="EC" id="4.4.1.11"/>
    </reaction>
    <physiologicalReaction direction="left-to-right" evidence="7">
        <dbReference type="Rhea" id="RHEA:23801"/>
    </physiologicalReaction>
</comment>
<dbReference type="PANTHER" id="PTHR11808">
    <property type="entry name" value="TRANS-SULFURATION ENZYME FAMILY MEMBER"/>
    <property type="match status" value="1"/>
</dbReference>
<evidence type="ECO:0000256" key="1">
    <source>
        <dbReference type="ARBA" id="ARBA00001933"/>
    </source>
</evidence>
<dbReference type="Gene3D" id="3.90.1150.10">
    <property type="entry name" value="Aspartate Aminotransferase, domain 1"/>
    <property type="match status" value="1"/>
</dbReference>
<dbReference type="Gene3D" id="3.40.640.10">
    <property type="entry name" value="Type I PLP-dependent aspartate aminotransferase-like (Major domain)"/>
    <property type="match status" value="1"/>
</dbReference>
<dbReference type="RefSeq" id="WP_111703418.1">
    <property type="nucleotide sequence ID" value="NZ_CBCSGM010000001.1"/>
</dbReference>
<dbReference type="InterPro" id="IPR015422">
    <property type="entry name" value="PyrdxlP-dep_Trfase_small"/>
</dbReference>
<keyword evidence="10" id="KW-0456">Lyase</keyword>
<dbReference type="PIRSF" id="PIRSF001434">
    <property type="entry name" value="CGS"/>
    <property type="match status" value="1"/>
</dbReference>
<dbReference type="GO" id="GO:0047982">
    <property type="term" value="F:homocysteine desulfhydrase activity"/>
    <property type="evidence" value="ECO:0007669"/>
    <property type="project" value="UniProtKB-EC"/>
</dbReference>
<evidence type="ECO:0000256" key="4">
    <source>
        <dbReference type="ARBA" id="ARBA00047175"/>
    </source>
</evidence>
<evidence type="ECO:0000256" key="2">
    <source>
        <dbReference type="ARBA" id="ARBA00009077"/>
    </source>
</evidence>
<dbReference type="GO" id="GO:0019346">
    <property type="term" value="P:transsulfuration"/>
    <property type="evidence" value="ECO:0007669"/>
    <property type="project" value="InterPro"/>
</dbReference>
<dbReference type="AlphaFoldDB" id="A0A2X4VPF9"/>
<evidence type="ECO:0000313" key="10">
    <source>
        <dbReference type="EMBL" id="SQI54067.1"/>
    </source>
</evidence>
<evidence type="ECO:0000256" key="6">
    <source>
        <dbReference type="ARBA" id="ARBA00048780"/>
    </source>
</evidence>
<dbReference type="InterPro" id="IPR015421">
    <property type="entry name" value="PyrdxlP-dep_Trfase_major"/>
</dbReference>
<dbReference type="SUPFAM" id="SSF53383">
    <property type="entry name" value="PLP-dependent transferases"/>
    <property type="match status" value="1"/>
</dbReference>
<evidence type="ECO:0000256" key="3">
    <source>
        <dbReference type="ARBA" id="ARBA00022898"/>
    </source>
</evidence>
<dbReference type="FunFam" id="3.40.640.10:FF:000046">
    <property type="entry name" value="Cystathionine gamma-lyase"/>
    <property type="match status" value="1"/>
</dbReference>
<evidence type="ECO:0000256" key="8">
    <source>
        <dbReference type="PIRSR" id="PIRSR001434-2"/>
    </source>
</evidence>
<dbReference type="PANTHER" id="PTHR11808:SF89">
    <property type="entry name" value="METHIONINE GAMMA-LYASE"/>
    <property type="match status" value="1"/>
</dbReference>
<dbReference type="GO" id="GO:0005737">
    <property type="term" value="C:cytoplasm"/>
    <property type="evidence" value="ECO:0007669"/>
    <property type="project" value="TreeGrafter"/>
</dbReference>
<comment type="catalytic activity">
    <reaction evidence="6">
        <text>L-homocysteine + H2O = 2-oxobutanoate + hydrogen sulfide + NH4(+) + H(+)</text>
        <dbReference type="Rhea" id="RHEA:14501"/>
        <dbReference type="ChEBI" id="CHEBI:15377"/>
        <dbReference type="ChEBI" id="CHEBI:15378"/>
        <dbReference type="ChEBI" id="CHEBI:16763"/>
        <dbReference type="ChEBI" id="CHEBI:28938"/>
        <dbReference type="ChEBI" id="CHEBI:29919"/>
        <dbReference type="ChEBI" id="CHEBI:58199"/>
        <dbReference type="EC" id="4.4.1.2"/>
    </reaction>
    <physiologicalReaction direction="left-to-right" evidence="6">
        <dbReference type="Rhea" id="RHEA:14502"/>
    </physiologicalReaction>
</comment>
<dbReference type="InterPro" id="IPR054542">
    <property type="entry name" value="Cys_met_metab_PP"/>
</dbReference>
<comment type="cofactor">
    <cofactor evidence="1 9">
        <name>pyridoxal 5'-phosphate</name>
        <dbReference type="ChEBI" id="CHEBI:597326"/>
    </cofactor>
</comment>
<dbReference type="GO" id="GO:0018826">
    <property type="term" value="F:methionine gamma-lyase activity"/>
    <property type="evidence" value="ECO:0007669"/>
    <property type="project" value="UniProtKB-EC"/>
</dbReference>
<dbReference type="InterPro" id="IPR000277">
    <property type="entry name" value="Cys/Met-Metab_PyrdxlP-dep_enz"/>
</dbReference>
<dbReference type="CDD" id="cd00614">
    <property type="entry name" value="CGS_like"/>
    <property type="match status" value="1"/>
</dbReference>
<dbReference type="EMBL" id="LS483476">
    <property type="protein sequence ID" value="SQI54067.1"/>
    <property type="molecule type" value="Genomic_DNA"/>
</dbReference>
<dbReference type="PROSITE" id="PS00868">
    <property type="entry name" value="CYS_MET_METAB_PP"/>
    <property type="match status" value="1"/>
</dbReference>
<keyword evidence="11" id="KW-1185">Reference proteome</keyword>
<feature type="modified residue" description="N6-(pyridoxal phosphate)lysine" evidence="8">
    <location>
        <position position="206"/>
    </location>
</feature>
<protein>
    <recommendedName>
        <fullName evidence="4">homocysteine desulfhydrase</fullName>
        <ecNumber evidence="4">4.4.1.2</ecNumber>
    </recommendedName>
    <alternativeName>
        <fullName evidence="5">Homocysteine desulfhydrase</fullName>
    </alternativeName>
</protein>
<dbReference type="GO" id="GO:0030170">
    <property type="term" value="F:pyridoxal phosphate binding"/>
    <property type="evidence" value="ECO:0007669"/>
    <property type="project" value="InterPro"/>
</dbReference>
<evidence type="ECO:0000256" key="9">
    <source>
        <dbReference type="RuleBase" id="RU362118"/>
    </source>
</evidence>
<comment type="similarity">
    <text evidence="2 9">Belongs to the trans-sulfuration enzymes family.</text>
</comment>
<dbReference type="KEGG" id="blen:NCTC4824_01225"/>
<sequence length="382" mass="41721">MSDVSFDTLAVHQSQKQNNNFKTKASPIYQTSSFSFNDLDDLEGYFKGDTPYLYSRYGNPNTDELGAAVAALEGTEAGVATSSGMSAIMSGILAIVKQGDHIIACEDLYGGTYHLLDDELKNFGIEVTFVSFSNEKEVRAAIRPNTKLFYTESITNPFLRAENIPLFVKVAKEHNLFTIVDNTFATPYLLQPYKDGVDLVVHSATKYLGGHSDVSAGVIVGNKNLIGKVRQKVVSLGGNLSPFEAWLTCRGIKTLALRMEKQSANAQLVAESLVDNENVSKVFYPKSVSEQGNGAVVTVEIAPHCDVHSFFSSLGWIKIVPSLGGVETTVSYPLGSSHRNLPPETQEKLGINERVVRISIGIEKDQDIINQLQYAISKALKN</sequence>